<name>J9AGF8_WUCBA</name>
<evidence type="ECO:0000313" key="2">
    <source>
        <dbReference type="Proteomes" id="UP000004810"/>
    </source>
</evidence>
<sequence>ANSQHLDERFRNTRRVKSKCREMSKDSLASMNLLNDPMTLNFELQQQQKKTANYVMKSDNDASVDYLSYLHLSQDSIIKVILGITFN</sequence>
<evidence type="ECO:0000313" key="1">
    <source>
        <dbReference type="EMBL" id="EJW73185.1"/>
    </source>
</evidence>
<organism evidence="1 2">
    <name type="scientific">Wuchereria bancrofti</name>
    <dbReference type="NCBI Taxonomy" id="6293"/>
    <lineage>
        <taxon>Eukaryota</taxon>
        <taxon>Metazoa</taxon>
        <taxon>Ecdysozoa</taxon>
        <taxon>Nematoda</taxon>
        <taxon>Chromadorea</taxon>
        <taxon>Rhabditida</taxon>
        <taxon>Spirurina</taxon>
        <taxon>Spiruromorpha</taxon>
        <taxon>Filarioidea</taxon>
        <taxon>Onchocercidae</taxon>
        <taxon>Wuchereria</taxon>
    </lineage>
</organism>
<accession>J9AGF8</accession>
<proteinExistence type="predicted"/>
<comment type="caution">
    <text evidence="1">The sequence shown here is derived from an EMBL/GenBank/DDBJ whole genome shotgun (WGS) entry which is preliminary data.</text>
</comment>
<dbReference type="AlphaFoldDB" id="J9AGF8"/>
<dbReference type="EMBL" id="ADBV01014558">
    <property type="protein sequence ID" value="EJW73185.1"/>
    <property type="molecule type" value="Genomic_DNA"/>
</dbReference>
<dbReference type="Proteomes" id="UP000004810">
    <property type="component" value="Unassembled WGS sequence"/>
</dbReference>
<reference evidence="2" key="1">
    <citation type="submission" date="2012-08" db="EMBL/GenBank/DDBJ databases">
        <title>The Genome Sequence of Wuchereria bancrofti.</title>
        <authorList>
            <person name="Nutman T.B."/>
            <person name="Fink D.L."/>
            <person name="Russ C."/>
            <person name="Young S."/>
            <person name="Zeng Q."/>
            <person name="Koehrsen M."/>
            <person name="Alvarado L."/>
            <person name="Berlin A."/>
            <person name="Chapman S.B."/>
            <person name="Chen Z."/>
            <person name="Freedman E."/>
            <person name="Gellesch M."/>
            <person name="Goldberg J."/>
            <person name="Griggs A."/>
            <person name="Gujja S."/>
            <person name="Heilman E.R."/>
            <person name="Heiman D."/>
            <person name="Hepburn T."/>
            <person name="Howarth C."/>
            <person name="Jen D."/>
            <person name="Larson L."/>
            <person name="Lewis B."/>
            <person name="Mehta T."/>
            <person name="Park D."/>
            <person name="Pearson M."/>
            <person name="Roberts A."/>
            <person name="Saif S."/>
            <person name="Shea T."/>
            <person name="Shenoy N."/>
            <person name="Sisk P."/>
            <person name="Stolte C."/>
            <person name="Sykes S."/>
            <person name="Walk T."/>
            <person name="White J."/>
            <person name="Yandava C."/>
            <person name="Haas B."/>
            <person name="Henn M.R."/>
            <person name="Nusbaum C."/>
            <person name="Birren B."/>
        </authorList>
    </citation>
    <scope>NUCLEOTIDE SEQUENCE [LARGE SCALE GENOMIC DNA]</scope>
    <source>
        <strain evidence="2">NA</strain>
    </source>
</reference>
<gene>
    <name evidence="1" type="ORF">WUBG_15908</name>
</gene>
<feature type="non-terminal residue" evidence="1">
    <location>
        <position position="1"/>
    </location>
</feature>
<protein>
    <submittedName>
        <fullName evidence="1">Uncharacterized protein</fullName>
    </submittedName>
</protein>